<feature type="transmembrane region" description="Helical" evidence="3">
    <location>
        <begin position="72"/>
        <end position="93"/>
    </location>
</feature>
<evidence type="ECO:0000256" key="3">
    <source>
        <dbReference type="SAM" id="Phobius"/>
    </source>
</evidence>
<keyword evidence="3" id="KW-0812">Transmembrane</keyword>
<feature type="coiled-coil region" evidence="1">
    <location>
        <begin position="223"/>
        <end position="250"/>
    </location>
</feature>
<evidence type="ECO:0000313" key="4">
    <source>
        <dbReference type="EMBL" id="QHT06608.1"/>
    </source>
</evidence>
<keyword evidence="3" id="KW-0472">Membrane</keyword>
<protein>
    <submittedName>
        <fullName evidence="4">Uncharacterized protein</fullName>
    </submittedName>
</protein>
<keyword evidence="1" id="KW-0175">Coiled coil</keyword>
<dbReference type="AlphaFoldDB" id="A0A6C0CPW4"/>
<dbReference type="EMBL" id="MN739471">
    <property type="protein sequence ID" value="QHT06608.1"/>
    <property type="molecule type" value="Genomic_DNA"/>
</dbReference>
<feature type="region of interest" description="Disordered" evidence="2">
    <location>
        <begin position="256"/>
        <end position="277"/>
    </location>
</feature>
<feature type="transmembrane region" description="Helical" evidence="3">
    <location>
        <begin position="99"/>
        <end position="117"/>
    </location>
</feature>
<evidence type="ECO:0000256" key="1">
    <source>
        <dbReference type="SAM" id="Coils"/>
    </source>
</evidence>
<keyword evidence="3" id="KW-1133">Transmembrane helix</keyword>
<sequence length="297" mass="35318">MFKNDTKQNMQLVLKNNMRKKVLDVRKKDEYVDSLLRITAYKEHNKLILDEFRHRIQILDENYNSYKFWNDVAQISIIFFSTISSFVTTIYELEELDPYEIFALVVTCYTTFILALMKYKKIEERKEDLNNIRHQCADFLTSIQTRNDKLNTWCCDKMWAGGDIKEISDEWKEEDKKLHEELMPLIEKKQELTCEFEKIIDTKTVKKLLKIIRERNIKDKVHLIKITRKEDELDNEATEIEARKKQLANDLFYQDDSSSDVTVPDRPMISMRGGNRNKVIDESAVTSNFVVNEPHNQ</sequence>
<accession>A0A6C0CPW4</accession>
<evidence type="ECO:0000256" key="2">
    <source>
        <dbReference type="SAM" id="MobiDB-lite"/>
    </source>
</evidence>
<proteinExistence type="predicted"/>
<organism evidence="4">
    <name type="scientific">viral metagenome</name>
    <dbReference type="NCBI Taxonomy" id="1070528"/>
    <lineage>
        <taxon>unclassified sequences</taxon>
        <taxon>metagenomes</taxon>
        <taxon>organismal metagenomes</taxon>
    </lineage>
</organism>
<reference evidence="4" key="1">
    <citation type="journal article" date="2020" name="Nature">
        <title>Giant virus diversity and host interactions through global metagenomics.</title>
        <authorList>
            <person name="Schulz F."/>
            <person name="Roux S."/>
            <person name="Paez-Espino D."/>
            <person name="Jungbluth S."/>
            <person name="Walsh D.A."/>
            <person name="Denef V.J."/>
            <person name="McMahon K.D."/>
            <person name="Konstantinidis K.T."/>
            <person name="Eloe-Fadrosh E.A."/>
            <person name="Kyrpides N.C."/>
            <person name="Woyke T."/>
        </authorList>
    </citation>
    <scope>NUCLEOTIDE SEQUENCE</scope>
    <source>
        <strain evidence="4">GVMAG-M-3300021425-30</strain>
    </source>
</reference>
<name>A0A6C0CPW4_9ZZZZ</name>